<feature type="coiled-coil region" evidence="1">
    <location>
        <begin position="215"/>
        <end position="242"/>
    </location>
</feature>
<sequence>MNISANQARILISTLAAGALPAETAKNILAELVKHPESNAIAIAKTFGCSTIIRNLTITTKNKLAANSSLNLEEKNNQIIYQSQIIGRTQILYKSPLPGELQAKLAIESAIDRFLEYLQKLLYIVVLDESDRHVRVFIPVKEEPANFKELWKKFLEEVAFSAYGNTIHKLPGLVQTFIVMLNAVTLSGRGFSTLDVPILTQEQANVLAAWYYAVIRDVRKRQEKRKQDIEALKRQLENSELSDKDRKLKAKELQDKEAMQDKEAKKYTEYFQKAFTKSLEEQNAAWQELNVIQEQLANSGLAKTEQRKLQKQQDKLSSKLVFSQEFIQQKLKLIQEAEGDPFKFVQLDEKQNPNKFKQIVAIAKNFDKRATEQINSTRGDIFTQCVTEMYRLLELKATQFDPLPEPLLTEKFVMPEMRSPGDDSKEFCYSCGVALDPKTARWQVLRFMFERPSQRRQSSSGEGRPHICSSCSALAFASPLKVTEESIIIRLDAANNNDASELKIKDYIRMLTSKEIHLSAGRYLILASDRTSGGELASHKLGQIQYAIAKVASIFPLEVLTDFNFSLVIQGTQPLTLASRHLIFVKGLMDCYKQSTVISGKDINMTLGDAVRYMQQDLPFLADYTLAKSSNFSTDLHLEKVRQMYWERIHKDVELKGDSMDSDNQLPKRARLYRDVAALTGLTYAFAQSLESTAKSLMKAEDAEREVSKLIEKVDDAIAFSYYATLGDQKKTSVQARLYHYPDCDFIYSQTRELLNQLAIPDREKKDDQGKLYLQLYADDVTRTYQHFATSKDYAQEKDWKELTYNLKLSLYTRFPELVRKLKSTSEKN</sequence>
<dbReference type="AlphaFoldDB" id="A0A1U7II18"/>
<name>A0A1U7II18_9CYAN</name>
<dbReference type="OrthoDB" id="583709at2"/>
<organism evidence="2 3">
    <name type="scientific">[Phormidium ambiguum] IAM M-71</name>
    <dbReference type="NCBI Taxonomy" id="454136"/>
    <lineage>
        <taxon>Bacteria</taxon>
        <taxon>Bacillati</taxon>
        <taxon>Cyanobacteriota</taxon>
        <taxon>Cyanophyceae</taxon>
        <taxon>Oscillatoriophycideae</taxon>
        <taxon>Aerosakkonematales</taxon>
        <taxon>Aerosakkonemataceae</taxon>
        <taxon>Floridanema</taxon>
    </lineage>
</organism>
<evidence type="ECO:0000313" key="2">
    <source>
        <dbReference type="EMBL" id="OKH36809.1"/>
    </source>
</evidence>
<proteinExistence type="predicted"/>
<dbReference type="Proteomes" id="UP000185860">
    <property type="component" value="Unassembled WGS sequence"/>
</dbReference>
<dbReference type="STRING" id="454136.NIES2119_15410"/>
<reference evidence="2 3" key="1">
    <citation type="submission" date="2016-11" db="EMBL/GenBank/DDBJ databases">
        <title>Draft Genome Sequences of Nine Cyanobacterial Strains from Diverse Habitats.</title>
        <authorList>
            <person name="Zhu T."/>
            <person name="Hou S."/>
            <person name="Lu X."/>
            <person name="Hess W.R."/>
        </authorList>
    </citation>
    <scope>NUCLEOTIDE SEQUENCE [LARGE SCALE GENOMIC DNA]</scope>
    <source>
        <strain evidence="2 3">IAM M-71</strain>
    </source>
</reference>
<dbReference type="RefSeq" id="WP_073594385.1">
    <property type="nucleotide sequence ID" value="NZ_MRCE01000014.1"/>
</dbReference>
<evidence type="ECO:0000256" key="1">
    <source>
        <dbReference type="SAM" id="Coils"/>
    </source>
</evidence>
<accession>A0A1U7II18</accession>
<dbReference type="EMBL" id="MRCE01000014">
    <property type="protein sequence ID" value="OKH36809.1"/>
    <property type="molecule type" value="Genomic_DNA"/>
</dbReference>
<protein>
    <submittedName>
        <fullName evidence="2">Uncharacterized protein</fullName>
    </submittedName>
</protein>
<comment type="caution">
    <text evidence="2">The sequence shown here is derived from an EMBL/GenBank/DDBJ whole genome shotgun (WGS) entry which is preliminary data.</text>
</comment>
<gene>
    <name evidence="2" type="ORF">NIES2119_15410</name>
</gene>
<keyword evidence="1" id="KW-0175">Coiled coil</keyword>
<evidence type="ECO:0000313" key="3">
    <source>
        <dbReference type="Proteomes" id="UP000185860"/>
    </source>
</evidence>